<dbReference type="GO" id="GO:0051607">
    <property type="term" value="P:defense response to virus"/>
    <property type="evidence" value="ECO:0007669"/>
    <property type="project" value="UniProtKB-KW"/>
</dbReference>
<keyword evidence="5 9" id="KW-1133">Transmembrane helix</keyword>
<feature type="domain" description="Pycsar effector protein" evidence="10">
    <location>
        <begin position="28"/>
        <end position="183"/>
    </location>
</feature>
<evidence type="ECO:0000256" key="5">
    <source>
        <dbReference type="ARBA" id="ARBA00022989"/>
    </source>
</evidence>
<evidence type="ECO:0000256" key="9">
    <source>
        <dbReference type="SAM" id="Phobius"/>
    </source>
</evidence>
<dbReference type="InterPro" id="IPR043760">
    <property type="entry name" value="PycTM_dom"/>
</dbReference>
<evidence type="ECO:0000256" key="2">
    <source>
        <dbReference type="ARBA" id="ARBA00022475"/>
    </source>
</evidence>
<name>A0A1W1C8L6_9ZZZZ</name>
<keyword evidence="11" id="KW-0378">Hydrolase</keyword>
<keyword evidence="3 9" id="KW-0812">Transmembrane</keyword>
<evidence type="ECO:0000256" key="6">
    <source>
        <dbReference type="ARBA" id="ARBA00023118"/>
    </source>
</evidence>
<dbReference type="AlphaFoldDB" id="A0A1W1C8L6"/>
<dbReference type="GO" id="GO:0005886">
    <property type="term" value="C:plasma membrane"/>
    <property type="evidence" value="ECO:0007669"/>
    <property type="project" value="UniProtKB-SubCell"/>
</dbReference>
<keyword evidence="6" id="KW-0051">Antiviral defense</keyword>
<evidence type="ECO:0000256" key="4">
    <source>
        <dbReference type="ARBA" id="ARBA00022741"/>
    </source>
</evidence>
<comment type="subcellular location">
    <subcellularLocation>
        <location evidence="1">Cell membrane</location>
    </subcellularLocation>
</comment>
<dbReference type="SUPFAM" id="SSF101898">
    <property type="entry name" value="NHL repeat"/>
    <property type="match status" value="1"/>
</dbReference>
<dbReference type="GO" id="GO:0016787">
    <property type="term" value="F:hydrolase activity"/>
    <property type="evidence" value="ECO:0007669"/>
    <property type="project" value="UniProtKB-KW"/>
</dbReference>
<feature type="transmembrane region" description="Helical" evidence="9">
    <location>
        <begin position="166"/>
        <end position="186"/>
    </location>
</feature>
<evidence type="ECO:0000259" key="10">
    <source>
        <dbReference type="Pfam" id="PF18967"/>
    </source>
</evidence>
<keyword evidence="7 9" id="KW-0472">Membrane</keyword>
<evidence type="ECO:0000256" key="1">
    <source>
        <dbReference type="ARBA" id="ARBA00004236"/>
    </source>
</evidence>
<dbReference type="EMBL" id="FPHD01000058">
    <property type="protein sequence ID" value="SFV62083.1"/>
    <property type="molecule type" value="Genomic_DNA"/>
</dbReference>
<reference evidence="11" key="1">
    <citation type="submission" date="2016-10" db="EMBL/GenBank/DDBJ databases">
        <authorList>
            <person name="de Groot N.N."/>
        </authorList>
    </citation>
    <scope>NUCLEOTIDE SEQUENCE</scope>
</reference>
<feature type="region of interest" description="Disordered" evidence="8">
    <location>
        <begin position="1"/>
        <end position="22"/>
    </location>
</feature>
<protein>
    <submittedName>
        <fullName evidence="11">Metal-dependent phosphohydrolase, HD subdomain</fullName>
    </submittedName>
</protein>
<dbReference type="GO" id="GO:0000166">
    <property type="term" value="F:nucleotide binding"/>
    <property type="evidence" value="ECO:0007669"/>
    <property type="project" value="UniProtKB-KW"/>
</dbReference>
<dbReference type="Pfam" id="PF18967">
    <property type="entry name" value="PycTM"/>
    <property type="match status" value="1"/>
</dbReference>
<sequence>MDENIDKQGNNTKKKEKESRTTETFFRNALRSNLDLTTLADSKASILISVNGFILTVMVTASGVYLSNPDMIYPFISIIITALISIALAAMAIHPRYKKELMRKKSLKEFKSVLYYQDMANMDPNDYLQKVKKILKDKEDIHEHLIKHFYILGVEIAIKYKWLRRAYAAFALGLLISTVFVVLSMVKMEKELLTPKQFEKIFEPSGATLLTDGNVLLMEDESLNTMHLVKPNKDNTVKELGMPTMDKKIKKILKKKVRDVEGVTNDGYDRIYAITSHSTNKSRKRKKAREQIVRFDYHNSRIDNLKLYHGLLDELSLLHPKFKQALVDLKYGSRKKQINIEALTWDKKSKSLLIGFRSPLIDGKAPIVILENPNGIFEKHEKPHLKGPILLDLQGHGIRGMSWDEKKQGYWISGGSVGSRKHESFSLWFWNKDKNQVKKIKNDTNLGYAEGLATLPDGRILVVDDDGSISTHGANYNLIDTNGSSLKEKK</sequence>
<keyword evidence="4" id="KW-0547">Nucleotide-binding</keyword>
<proteinExistence type="predicted"/>
<evidence type="ECO:0000256" key="8">
    <source>
        <dbReference type="SAM" id="MobiDB-lite"/>
    </source>
</evidence>
<accession>A0A1W1C8L6</accession>
<feature type="transmembrane region" description="Helical" evidence="9">
    <location>
        <begin position="46"/>
        <end position="66"/>
    </location>
</feature>
<keyword evidence="2" id="KW-1003">Cell membrane</keyword>
<gene>
    <name evidence="11" type="ORF">MNB_SV-8-113</name>
</gene>
<evidence type="ECO:0000256" key="3">
    <source>
        <dbReference type="ARBA" id="ARBA00022692"/>
    </source>
</evidence>
<feature type="transmembrane region" description="Helical" evidence="9">
    <location>
        <begin position="72"/>
        <end position="93"/>
    </location>
</feature>
<organism evidence="11">
    <name type="scientific">hydrothermal vent metagenome</name>
    <dbReference type="NCBI Taxonomy" id="652676"/>
    <lineage>
        <taxon>unclassified sequences</taxon>
        <taxon>metagenomes</taxon>
        <taxon>ecological metagenomes</taxon>
    </lineage>
</organism>
<evidence type="ECO:0000256" key="7">
    <source>
        <dbReference type="ARBA" id="ARBA00023136"/>
    </source>
</evidence>
<evidence type="ECO:0000313" key="11">
    <source>
        <dbReference type="EMBL" id="SFV62083.1"/>
    </source>
</evidence>